<dbReference type="InterPro" id="IPR000847">
    <property type="entry name" value="LysR_HTH_N"/>
</dbReference>
<dbReference type="Pfam" id="PF00126">
    <property type="entry name" value="HTH_1"/>
    <property type="match status" value="1"/>
</dbReference>
<dbReference type="Proteomes" id="UP001620408">
    <property type="component" value="Unassembled WGS sequence"/>
</dbReference>
<name>A0ABW8K7R8_9GAMM</name>
<keyword evidence="7" id="KW-1185">Reference proteome</keyword>
<evidence type="ECO:0000256" key="4">
    <source>
        <dbReference type="ARBA" id="ARBA00023163"/>
    </source>
</evidence>
<reference evidence="6 7" key="1">
    <citation type="submission" date="2020-10" db="EMBL/GenBank/DDBJ databases">
        <title>Phylogeny of dyella-like bacteria.</title>
        <authorList>
            <person name="Fu J."/>
        </authorList>
    </citation>
    <scope>NUCLEOTIDE SEQUENCE [LARGE SCALE GENOMIC DNA]</scope>
    <source>
        <strain evidence="6 7">BB4</strain>
    </source>
</reference>
<dbReference type="SUPFAM" id="SSF46785">
    <property type="entry name" value="Winged helix' DNA-binding domain"/>
    <property type="match status" value="1"/>
</dbReference>
<protein>
    <submittedName>
        <fullName evidence="6">LysR family transcriptional regulator</fullName>
    </submittedName>
</protein>
<dbReference type="PROSITE" id="PS50931">
    <property type="entry name" value="HTH_LYSR"/>
    <property type="match status" value="1"/>
</dbReference>
<evidence type="ECO:0000256" key="3">
    <source>
        <dbReference type="ARBA" id="ARBA00023125"/>
    </source>
</evidence>
<dbReference type="SUPFAM" id="SSF53850">
    <property type="entry name" value="Periplasmic binding protein-like II"/>
    <property type="match status" value="1"/>
</dbReference>
<evidence type="ECO:0000313" key="7">
    <source>
        <dbReference type="Proteomes" id="UP001620408"/>
    </source>
</evidence>
<dbReference type="Pfam" id="PF03466">
    <property type="entry name" value="LysR_substrate"/>
    <property type="match status" value="1"/>
</dbReference>
<sequence>MEWSDVRIFLAVARQGSIGAAARAIGLSHPTVGRRMRALEEDVGHPLFQRHNNGVLLTDAGSRVLRLAEEMEVSALAIERRLAGEDSRPYGPLRISSADWFATYILPPVIEALLHDHPGILPELIVSSRRYDLSRREADVVFRVVPFEEPGIVQCRLLRITYGVYAKVDTVLPVRGDGRGSHLLLMDTVIHSYPEVDWLRDILPHARPVVVANHRALQARLCQRGMGLAVLPRAVGDATSGLTRIDLGEVPPSRHIWMGYHEDMRGTDRIRALADIATHLLGGDADDEPEQ</sequence>
<evidence type="ECO:0000256" key="1">
    <source>
        <dbReference type="ARBA" id="ARBA00009437"/>
    </source>
</evidence>
<proteinExistence type="inferred from homology"/>
<evidence type="ECO:0000313" key="6">
    <source>
        <dbReference type="EMBL" id="MFK2918930.1"/>
    </source>
</evidence>
<dbReference type="InterPro" id="IPR050176">
    <property type="entry name" value="LTTR"/>
</dbReference>
<comment type="caution">
    <text evidence="6">The sequence shown here is derived from an EMBL/GenBank/DDBJ whole genome shotgun (WGS) entry which is preliminary data.</text>
</comment>
<comment type="similarity">
    <text evidence="1">Belongs to the LysR transcriptional regulatory family.</text>
</comment>
<dbReference type="CDD" id="cd05466">
    <property type="entry name" value="PBP2_LTTR_substrate"/>
    <property type="match status" value="1"/>
</dbReference>
<evidence type="ECO:0000259" key="5">
    <source>
        <dbReference type="PROSITE" id="PS50931"/>
    </source>
</evidence>
<dbReference type="Gene3D" id="1.10.10.10">
    <property type="entry name" value="Winged helix-like DNA-binding domain superfamily/Winged helix DNA-binding domain"/>
    <property type="match status" value="1"/>
</dbReference>
<dbReference type="EMBL" id="JADIKD010000012">
    <property type="protein sequence ID" value="MFK2918930.1"/>
    <property type="molecule type" value="Genomic_DNA"/>
</dbReference>
<accession>A0ABW8K7R8</accession>
<evidence type="ECO:0000256" key="2">
    <source>
        <dbReference type="ARBA" id="ARBA00023015"/>
    </source>
</evidence>
<dbReference type="Gene3D" id="3.40.190.290">
    <property type="match status" value="1"/>
</dbReference>
<gene>
    <name evidence="6" type="ORF">ISS97_16785</name>
</gene>
<dbReference type="InterPro" id="IPR005119">
    <property type="entry name" value="LysR_subst-bd"/>
</dbReference>
<keyword evidence="4" id="KW-0804">Transcription</keyword>
<dbReference type="RefSeq" id="WP_379983448.1">
    <property type="nucleotide sequence ID" value="NZ_JADIKD010000012.1"/>
</dbReference>
<organism evidence="6 7">
    <name type="scientific">Dyella koreensis</name>
    <dbReference type="NCBI Taxonomy" id="311235"/>
    <lineage>
        <taxon>Bacteria</taxon>
        <taxon>Pseudomonadati</taxon>
        <taxon>Pseudomonadota</taxon>
        <taxon>Gammaproteobacteria</taxon>
        <taxon>Lysobacterales</taxon>
        <taxon>Rhodanobacteraceae</taxon>
        <taxon>Dyella</taxon>
    </lineage>
</organism>
<dbReference type="PANTHER" id="PTHR30579">
    <property type="entry name" value="TRANSCRIPTIONAL REGULATOR"/>
    <property type="match status" value="1"/>
</dbReference>
<dbReference type="InterPro" id="IPR036390">
    <property type="entry name" value="WH_DNA-bd_sf"/>
</dbReference>
<dbReference type="PANTHER" id="PTHR30579:SF3">
    <property type="entry name" value="TRANSCRIPTIONAL REGULATORY PROTEIN"/>
    <property type="match status" value="1"/>
</dbReference>
<feature type="domain" description="HTH lysR-type" evidence="5">
    <location>
        <begin position="1"/>
        <end position="58"/>
    </location>
</feature>
<keyword evidence="2" id="KW-0805">Transcription regulation</keyword>
<keyword evidence="3" id="KW-0238">DNA-binding</keyword>
<dbReference type="InterPro" id="IPR036388">
    <property type="entry name" value="WH-like_DNA-bd_sf"/>
</dbReference>